<dbReference type="AlphaFoldDB" id="A0A9R1VZ91"/>
<evidence type="ECO:0000313" key="3">
    <source>
        <dbReference type="Proteomes" id="UP000235145"/>
    </source>
</evidence>
<sequence length="99" mass="11400">MIHQSSSKSATQAEDVSGGASYVPEPRRSTRARKAKSFGYDFQLYLVEVTRNEAISQHQYCFNIEEDPKTFSEAMDSRDVHFWKEAIHDEIDSIMHNNT</sequence>
<organism evidence="2 3">
    <name type="scientific">Lactuca sativa</name>
    <name type="common">Garden lettuce</name>
    <dbReference type="NCBI Taxonomy" id="4236"/>
    <lineage>
        <taxon>Eukaryota</taxon>
        <taxon>Viridiplantae</taxon>
        <taxon>Streptophyta</taxon>
        <taxon>Embryophyta</taxon>
        <taxon>Tracheophyta</taxon>
        <taxon>Spermatophyta</taxon>
        <taxon>Magnoliopsida</taxon>
        <taxon>eudicotyledons</taxon>
        <taxon>Gunneridae</taxon>
        <taxon>Pentapetalae</taxon>
        <taxon>asterids</taxon>
        <taxon>campanulids</taxon>
        <taxon>Asterales</taxon>
        <taxon>Asteraceae</taxon>
        <taxon>Cichorioideae</taxon>
        <taxon>Cichorieae</taxon>
        <taxon>Lactucinae</taxon>
        <taxon>Lactuca</taxon>
    </lineage>
</organism>
<feature type="region of interest" description="Disordered" evidence="1">
    <location>
        <begin position="1"/>
        <end position="32"/>
    </location>
</feature>
<reference evidence="2 3" key="1">
    <citation type="journal article" date="2017" name="Nat. Commun.">
        <title>Genome assembly with in vitro proximity ligation data and whole-genome triplication in lettuce.</title>
        <authorList>
            <person name="Reyes-Chin-Wo S."/>
            <person name="Wang Z."/>
            <person name="Yang X."/>
            <person name="Kozik A."/>
            <person name="Arikit S."/>
            <person name="Song C."/>
            <person name="Xia L."/>
            <person name="Froenicke L."/>
            <person name="Lavelle D.O."/>
            <person name="Truco M.J."/>
            <person name="Xia R."/>
            <person name="Zhu S."/>
            <person name="Xu C."/>
            <person name="Xu H."/>
            <person name="Xu X."/>
            <person name="Cox K."/>
            <person name="Korf I."/>
            <person name="Meyers B.C."/>
            <person name="Michelmore R.W."/>
        </authorList>
    </citation>
    <scope>NUCLEOTIDE SEQUENCE [LARGE SCALE GENOMIC DNA]</scope>
    <source>
        <strain evidence="3">cv. Salinas</strain>
        <tissue evidence="2">Seedlings</tissue>
    </source>
</reference>
<proteinExistence type="predicted"/>
<evidence type="ECO:0008006" key="4">
    <source>
        <dbReference type="Google" id="ProtNLM"/>
    </source>
</evidence>
<evidence type="ECO:0000313" key="2">
    <source>
        <dbReference type="EMBL" id="KAJ0216802.1"/>
    </source>
</evidence>
<name>A0A9R1VZ91_LACSA</name>
<accession>A0A9R1VZ91</accession>
<gene>
    <name evidence="2" type="ORF">LSAT_V11C300117120</name>
</gene>
<evidence type="ECO:0000256" key="1">
    <source>
        <dbReference type="SAM" id="MobiDB-lite"/>
    </source>
</evidence>
<feature type="compositionally biased region" description="Polar residues" evidence="1">
    <location>
        <begin position="1"/>
        <end position="14"/>
    </location>
</feature>
<protein>
    <recommendedName>
        <fullName evidence="4">Zinc finger, CCHC-type</fullName>
    </recommendedName>
</protein>
<keyword evidence="3" id="KW-1185">Reference proteome</keyword>
<dbReference type="Proteomes" id="UP000235145">
    <property type="component" value="Unassembled WGS sequence"/>
</dbReference>
<dbReference type="EMBL" id="NBSK02000003">
    <property type="protein sequence ID" value="KAJ0216802.1"/>
    <property type="molecule type" value="Genomic_DNA"/>
</dbReference>
<comment type="caution">
    <text evidence="2">The sequence shown here is derived from an EMBL/GenBank/DDBJ whole genome shotgun (WGS) entry which is preliminary data.</text>
</comment>